<comment type="caution">
    <text evidence="6">The sequence shown here is derived from an EMBL/GenBank/DDBJ whole genome shotgun (WGS) entry which is preliminary data.</text>
</comment>
<evidence type="ECO:0000313" key="7">
    <source>
        <dbReference type="Proteomes" id="UP000034753"/>
    </source>
</evidence>
<protein>
    <submittedName>
        <fullName evidence="6">2-alkenal reductase</fullName>
    </submittedName>
</protein>
<dbReference type="InterPro" id="IPR018181">
    <property type="entry name" value="Heat_shock_70_CS"/>
</dbReference>
<dbReference type="PRINTS" id="PR00301">
    <property type="entry name" value="HEATSHOCK70"/>
</dbReference>
<dbReference type="Pfam" id="PF00012">
    <property type="entry name" value="HSP70"/>
    <property type="match status" value="2"/>
</dbReference>
<evidence type="ECO:0000256" key="5">
    <source>
        <dbReference type="SAM" id="Coils"/>
    </source>
</evidence>
<evidence type="ECO:0000256" key="1">
    <source>
        <dbReference type="ARBA" id="ARBA00007381"/>
    </source>
</evidence>
<dbReference type="PATRIC" id="fig|1618429.3.peg.376"/>
<keyword evidence="4" id="KW-0143">Chaperone</keyword>
<dbReference type="Gene3D" id="2.60.34.10">
    <property type="entry name" value="Substrate Binding Domain Of DNAk, Chain A, domain 1"/>
    <property type="match status" value="1"/>
</dbReference>
<sequence>MATRHIQIGIDLGTTNSEVAINNGNSVEIIKNGFNDEYTPSVFGIDKSKNKIVGKKAYERLFKYASKEELSNNKAEVKRIMGTSETVKFERTSEELKPEEISAEIIKSLKEDILRKYPEFNTTAAVITIPAHFSVVQAEATKRAGNLAGFDYIVLLQEPIAAAIDYGFMNAKNENWIVYDLGGGTFDVALISAKDGHLTVVAQNGDNFLGGKDLDKLIIDKILIPKIKEEFNCPDIKEDRVIFSKLKNLAEIAKVELTSYDKTNIQIENIGKDADGKEIYVSLDFTRNDFEKLIKPLVDRTIKLSQETIKESGIKQKSIDKIILVGGPTLIPYVKNRLEHDLKIPVDATVDPLTIVARGACIYGVSQQVPDEFTKKEVQVKGSMNLKLHFDSLSSDIETTVSGVIEELRDVEKDYYLQIQGDSGTYSGPKVKIKNGKFFDSITLDANRTNLFWIYLFDAEGNAIPLEPDSFTIIHGLSISGAPIPHSIGVGVVKKDFKTGLATEIFDRYFSKNSILPLKATKTFKTLRKLKKGDKDNVLPINVYEGESDGQDRNQRVCSLKISGEKIPYDLPEGTPIEITIEVNESRGVSVNAYIESIDLSVDVRGSIHAEDLDLDQMKVELASQRERIEKAKENCSPEERKSLEYTFEAVDNSLDRAEEDQDEKRKANKQLKDLKLQLDMIERDKEMPQLVREFKEGILKTDQAIREVGSKDELNQHKELLESLKTEGEMAIEEDDKHLLARVNEQIDDLKNMIIMSNPAAWVYYFERIVSENKKFISDKEAEYYINKGRRAIEVGDTEELKRCVKGLMLLLPPEQQQIIQNTMSGITY</sequence>
<keyword evidence="3" id="KW-0067">ATP-binding</keyword>
<feature type="coiled-coil region" evidence="5">
    <location>
        <begin position="615"/>
        <end position="685"/>
    </location>
</feature>
<dbReference type="GO" id="GO:0005524">
    <property type="term" value="F:ATP binding"/>
    <property type="evidence" value="ECO:0007669"/>
    <property type="project" value="UniProtKB-KW"/>
</dbReference>
<keyword evidence="5" id="KW-0175">Coiled coil</keyword>
<accession>A0A0G0WP61</accession>
<dbReference type="FunFam" id="3.90.640.10:FF:000003">
    <property type="entry name" value="Molecular chaperone DnaK"/>
    <property type="match status" value="1"/>
</dbReference>
<reference evidence="6 7" key="1">
    <citation type="journal article" date="2015" name="Nature">
        <title>rRNA introns, odd ribosomes, and small enigmatic genomes across a large radiation of phyla.</title>
        <authorList>
            <person name="Brown C.T."/>
            <person name="Hug L.A."/>
            <person name="Thomas B.C."/>
            <person name="Sharon I."/>
            <person name="Castelle C.J."/>
            <person name="Singh A."/>
            <person name="Wilkins M.J."/>
            <person name="Williams K.H."/>
            <person name="Banfield J.F."/>
        </authorList>
    </citation>
    <scope>NUCLEOTIDE SEQUENCE [LARGE SCALE GENOMIC DNA]</scope>
</reference>
<dbReference type="CDD" id="cd24029">
    <property type="entry name" value="ASKHA_NBD_HSP70_DnaK_HscA_HscC"/>
    <property type="match status" value="1"/>
</dbReference>
<comment type="similarity">
    <text evidence="1">Belongs to the heat shock protein 70 family.</text>
</comment>
<evidence type="ECO:0000256" key="2">
    <source>
        <dbReference type="ARBA" id="ARBA00022741"/>
    </source>
</evidence>
<dbReference type="PROSITE" id="PS00297">
    <property type="entry name" value="HSP70_1"/>
    <property type="match status" value="1"/>
</dbReference>
<dbReference type="InterPro" id="IPR029047">
    <property type="entry name" value="HSP70_peptide-bd_sf"/>
</dbReference>
<proteinExistence type="inferred from homology"/>
<name>A0A0G0WP61_9BACT</name>
<dbReference type="AlphaFoldDB" id="A0A0G0WP61"/>
<dbReference type="Gene3D" id="3.90.640.10">
    <property type="entry name" value="Actin, Chain A, domain 4"/>
    <property type="match status" value="1"/>
</dbReference>
<organism evidence="6 7">
    <name type="scientific">Candidatus Daviesbacteria bacterium GW2011_GWB1_41_5</name>
    <dbReference type="NCBI Taxonomy" id="1618429"/>
    <lineage>
        <taxon>Bacteria</taxon>
        <taxon>Candidatus Daviesiibacteriota</taxon>
    </lineage>
</organism>
<evidence type="ECO:0000256" key="4">
    <source>
        <dbReference type="ARBA" id="ARBA00023186"/>
    </source>
</evidence>
<dbReference type="Proteomes" id="UP000034753">
    <property type="component" value="Unassembled WGS sequence"/>
</dbReference>
<dbReference type="GO" id="GO:0140662">
    <property type="term" value="F:ATP-dependent protein folding chaperone"/>
    <property type="evidence" value="ECO:0007669"/>
    <property type="project" value="InterPro"/>
</dbReference>
<dbReference type="SUPFAM" id="SSF53067">
    <property type="entry name" value="Actin-like ATPase domain"/>
    <property type="match status" value="2"/>
</dbReference>
<keyword evidence="2" id="KW-0547">Nucleotide-binding</keyword>
<dbReference type="InterPro" id="IPR013126">
    <property type="entry name" value="Hsp_70_fam"/>
</dbReference>
<dbReference type="Gene3D" id="3.30.420.40">
    <property type="match status" value="2"/>
</dbReference>
<evidence type="ECO:0000313" key="6">
    <source>
        <dbReference type="EMBL" id="KKS13877.1"/>
    </source>
</evidence>
<dbReference type="SUPFAM" id="SSF100920">
    <property type="entry name" value="Heat shock protein 70kD (HSP70), peptide-binding domain"/>
    <property type="match status" value="1"/>
</dbReference>
<evidence type="ECO:0000256" key="3">
    <source>
        <dbReference type="ARBA" id="ARBA00022840"/>
    </source>
</evidence>
<gene>
    <name evidence="6" type="ORF">UU67_C0014G0011</name>
</gene>
<dbReference type="PANTHER" id="PTHR19375">
    <property type="entry name" value="HEAT SHOCK PROTEIN 70KDA"/>
    <property type="match status" value="1"/>
</dbReference>
<dbReference type="InterPro" id="IPR043129">
    <property type="entry name" value="ATPase_NBD"/>
</dbReference>
<dbReference type="EMBL" id="LCBN01000014">
    <property type="protein sequence ID" value="KKS13877.1"/>
    <property type="molecule type" value="Genomic_DNA"/>
</dbReference>